<proteinExistence type="predicted"/>
<comment type="caution">
    <text evidence="2">The sequence shown here is derived from an EMBL/GenBank/DDBJ whole genome shotgun (WGS) entry which is preliminary data.</text>
</comment>
<reference evidence="2" key="1">
    <citation type="submission" date="2022-11" db="EMBL/GenBank/DDBJ databases">
        <authorList>
            <person name="Petersen C."/>
        </authorList>
    </citation>
    <scope>NUCLEOTIDE SEQUENCE</scope>
    <source>
        <strain evidence="2">IBT 29864</strain>
    </source>
</reference>
<evidence type="ECO:0000313" key="3">
    <source>
        <dbReference type="Proteomes" id="UP001147782"/>
    </source>
</evidence>
<keyword evidence="1" id="KW-1133">Transmembrane helix</keyword>
<organism evidence="2 3">
    <name type="scientific">Penicillium cataractarum</name>
    <dbReference type="NCBI Taxonomy" id="2100454"/>
    <lineage>
        <taxon>Eukaryota</taxon>
        <taxon>Fungi</taxon>
        <taxon>Dikarya</taxon>
        <taxon>Ascomycota</taxon>
        <taxon>Pezizomycotina</taxon>
        <taxon>Eurotiomycetes</taxon>
        <taxon>Eurotiomycetidae</taxon>
        <taxon>Eurotiales</taxon>
        <taxon>Aspergillaceae</taxon>
        <taxon>Penicillium</taxon>
    </lineage>
</organism>
<dbReference type="OrthoDB" id="10511857at2759"/>
<keyword evidence="1" id="KW-0812">Transmembrane</keyword>
<evidence type="ECO:0000256" key="1">
    <source>
        <dbReference type="SAM" id="Phobius"/>
    </source>
</evidence>
<dbReference type="AlphaFoldDB" id="A0A9W9V6S7"/>
<feature type="transmembrane region" description="Helical" evidence="1">
    <location>
        <begin position="83"/>
        <end position="107"/>
    </location>
</feature>
<protein>
    <submittedName>
        <fullName evidence="2">Uncharacterized protein</fullName>
    </submittedName>
</protein>
<reference evidence="2" key="2">
    <citation type="journal article" date="2023" name="IMA Fungus">
        <title>Comparative genomic study of the Penicillium genus elucidates a diverse pangenome and 15 lateral gene transfer events.</title>
        <authorList>
            <person name="Petersen C."/>
            <person name="Sorensen T."/>
            <person name="Nielsen M.R."/>
            <person name="Sondergaard T.E."/>
            <person name="Sorensen J.L."/>
            <person name="Fitzpatrick D.A."/>
            <person name="Frisvad J.C."/>
            <person name="Nielsen K.L."/>
        </authorList>
    </citation>
    <scope>NUCLEOTIDE SEQUENCE</scope>
    <source>
        <strain evidence="2">IBT 29864</strain>
    </source>
</reference>
<accession>A0A9W9V6S7</accession>
<keyword evidence="3" id="KW-1185">Reference proteome</keyword>
<gene>
    <name evidence="2" type="ORF">N7496_005836</name>
</gene>
<name>A0A9W9V6S7_9EURO</name>
<dbReference type="GeneID" id="81437944"/>
<dbReference type="Proteomes" id="UP001147782">
    <property type="component" value="Unassembled WGS sequence"/>
</dbReference>
<keyword evidence="1" id="KW-0472">Membrane</keyword>
<dbReference type="RefSeq" id="XP_056554178.1">
    <property type="nucleotide sequence ID" value="XM_056698765.1"/>
</dbReference>
<dbReference type="EMBL" id="JAPZBS010000005">
    <property type="protein sequence ID" value="KAJ5369744.1"/>
    <property type="molecule type" value="Genomic_DNA"/>
</dbReference>
<evidence type="ECO:0000313" key="2">
    <source>
        <dbReference type="EMBL" id="KAJ5369744.1"/>
    </source>
</evidence>
<sequence length="169" mass="18672">MALPIYTPAKPDRAYFRGVYDEVYGPHPNFNFGTLVPSDPGDDLSSKTQVPVNKSRPRKCWDAVWAKPKHWWSTRSESQRASWLYALAVFLGFCLVAILIATVYVGVSFGATGRWSFSDPFQSSDIVKRQRQEVRNLVVSGSAWPTETNVGLLSTPAASPSIVAVSFTA</sequence>